<dbReference type="AlphaFoldDB" id="A0A640S9Q1"/>
<comment type="caution">
    <text evidence="1">The sequence shown here is derived from an EMBL/GenBank/DDBJ whole genome shotgun (WGS) entry which is preliminary data.</text>
</comment>
<name>A0A640S9Q1_9ACTN</name>
<proteinExistence type="predicted"/>
<evidence type="ECO:0000313" key="1">
    <source>
        <dbReference type="EMBL" id="GFE07161.1"/>
    </source>
</evidence>
<dbReference type="Proteomes" id="UP000435837">
    <property type="component" value="Unassembled WGS sequence"/>
</dbReference>
<accession>A0A640S9Q1</accession>
<evidence type="ECO:0000313" key="2">
    <source>
        <dbReference type="Proteomes" id="UP000435837"/>
    </source>
</evidence>
<evidence type="ECO:0008006" key="3">
    <source>
        <dbReference type="Google" id="ProtNLM"/>
    </source>
</evidence>
<protein>
    <recommendedName>
        <fullName evidence="3">DNA-binding protein</fullName>
    </recommendedName>
</protein>
<gene>
    <name evidence="1" type="ORF">Scani_34290</name>
</gene>
<sequence>MTGFGLGPILEGMTNTPPEHVGVTEIGEMLSVSRQRANKLVARADFPAPVAQTKAGRVWERAAVVTWEKGWDRTNVGGRPPRAAQE</sequence>
<organism evidence="1 2">
    <name type="scientific">Streptomyces caniferus</name>
    <dbReference type="NCBI Taxonomy" id="285557"/>
    <lineage>
        <taxon>Bacteria</taxon>
        <taxon>Bacillati</taxon>
        <taxon>Actinomycetota</taxon>
        <taxon>Actinomycetes</taxon>
        <taxon>Kitasatosporales</taxon>
        <taxon>Streptomycetaceae</taxon>
        <taxon>Streptomyces</taxon>
    </lineage>
</organism>
<reference evidence="1 2" key="1">
    <citation type="submission" date="2019-12" db="EMBL/GenBank/DDBJ databases">
        <title>Whole genome shotgun sequence of Streptomyces caniferus NBRC 15389.</title>
        <authorList>
            <person name="Ichikawa N."/>
            <person name="Kimura A."/>
            <person name="Kitahashi Y."/>
            <person name="Komaki H."/>
            <person name="Tamura T."/>
        </authorList>
    </citation>
    <scope>NUCLEOTIDE SEQUENCE [LARGE SCALE GENOMIC DNA]</scope>
    <source>
        <strain evidence="1 2">NBRC 15389</strain>
    </source>
</reference>
<dbReference type="EMBL" id="BLIN01000004">
    <property type="protein sequence ID" value="GFE07161.1"/>
    <property type="molecule type" value="Genomic_DNA"/>
</dbReference>